<evidence type="ECO:0000259" key="12">
    <source>
        <dbReference type="Pfam" id="PF03725"/>
    </source>
</evidence>
<dbReference type="InterPro" id="IPR036345">
    <property type="entry name" value="ExoRNase_PH_dom2_sf"/>
</dbReference>
<evidence type="ECO:0000256" key="8">
    <source>
        <dbReference type="ARBA" id="ARBA00023242"/>
    </source>
</evidence>
<dbReference type="Proteomes" id="UP000318582">
    <property type="component" value="Unassembled WGS sequence"/>
</dbReference>
<keyword evidence="6" id="KW-0271">Exosome</keyword>
<evidence type="ECO:0000256" key="10">
    <source>
        <dbReference type="SAM" id="MobiDB-lite"/>
    </source>
</evidence>
<accession>A0A507DXP5</accession>
<dbReference type="GO" id="GO:0071035">
    <property type="term" value="P:nuclear polyadenylation-dependent rRNA catabolic process"/>
    <property type="evidence" value="ECO:0007669"/>
    <property type="project" value="TreeGrafter"/>
</dbReference>
<dbReference type="GO" id="GO:0016075">
    <property type="term" value="P:rRNA catabolic process"/>
    <property type="evidence" value="ECO:0007669"/>
    <property type="project" value="TreeGrafter"/>
</dbReference>
<dbReference type="Pfam" id="PF01138">
    <property type="entry name" value="RNase_PH"/>
    <property type="match status" value="1"/>
</dbReference>
<organism evidence="13 14">
    <name type="scientific">Powellomyces hirtus</name>
    <dbReference type="NCBI Taxonomy" id="109895"/>
    <lineage>
        <taxon>Eukaryota</taxon>
        <taxon>Fungi</taxon>
        <taxon>Fungi incertae sedis</taxon>
        <taxon>Chytridiomycota</taxon>
        <taxon>Chytridiomycota incertae sedis</taxon>
        <taxon>Chytridiomycetes</taxon>
        <taxon>Spizellomycetales</taxon>
        <taxon>Powellomycetaceae</taxon>
        <taxon>Powellomyces</taxon>
    </lineage>
</organism>
<evidence type="ECO:0000313" key="14">
    <source>
        <dbReference type="Proteomes" id="UP000318582"/>
    </source>
</evidence>
<dbReference type="FunFam" id="3.30.230.70:FF:000017">
    <property type="entry name" value="Exosome complex component Rrp42"/>
    <property type="match status" value="1"/>
</dbReference>
<keyword evidence="14" id="KW-1185">Reference proteome</keyword>
<evidence type="ECO:0000256" key="6">
    <source>
        <dbReference type="ARBA" id="ARBA00022835"/>
    </source>
</evidence>
<dbReference type="Pfam" id="PF03725">
    <property type="entry name" value="RNase_PH_C"/>
    <property type="match status" value="1"/>
</dbReference>
<dbReference type="PANTHER" id="PTHR11097">
    <property type="entry name" value="EXOSOME COMPLEX EXONUCLEASE RIBOSOMAL RNA PROCESSING PROTEIN"/>
    <property type="match status" value="1"/>
</dbReference>
<comment type="subcellular location">
    <subcellularLocation>
        <location evidence="1">Cytoplasm</location>
    </subcellularLocation>
    <subcellularLocation>
        <location evidence="2">Nucleus</location>
        <location evidence="2">Nucleolus</location>
    </subcellularLocation>
</comment>
<keyword evidence="4" id="KW-0963">Cytoplasm</keyword>
<feature type="domain" description="Exoribonuclease phosphorolytic" evidence="11">
    <location>
        <begin position="62"/>
        <end position="196"/>
    </location>
</feature>
<dbReference type="STRING" id="109895.A0A507DXP5"/>
<keyword evidence="7" id="KW-0694">RNA-binding</keyword>
<dbReference type="SUPFAM" id="SSF54211">
    <property type="entry name" value="Ribosomal protein S5 domain 2-like"/>
    <property type="match status" value="1"/>
</dbReference>
<dbReference type="GO" id="GO:0034473">
    <property type="term" value="P:U1 snRNA 3'-end processing"/>
    <property type="evidence" value="ECO:0007669"/>
    <property type="project" value="TreeGrafter"/>
</dbReference>
<dbReference type="Gene3D" id="3.30.230.70">
    <property type="entry name" value="GHMP Kinase, N-terminal domain"/>
    <property type="match status" value="1"/>
</dbReference>
<dbReference type="GO" id="GO:0034475">
    <property type="term" value="P:U4 snRNA 3'-end processing"/>
    <property type="evidence" value="ECO:0007669"/>
    <property type="project" value="TreeGrafter"/>
</dbReference>
<dbReference type="GO" id="GO:0000176">
    <property type="term" value="C:nuclear exosome (RNase complex)"/>
    <property type="evidence" value="ECO:0007669"/>
    <property type="project" value="TreeGrafter"/>
</dbReference>
<evidence type="ECO:0000256" key="7">
    <source>
        <dbReference type="ARBA" id="ARBA00022884"/>
    </source>
</evidence>
<comment type="similarity">
    <text evidence="3">Belongs to the RNase PH family.</text>
</comment>
<dbReference type="SUPFAM" id="SSF55666">
    <property type="entry name" value="Ribonuclease PH domain 2-like"/>
    <property type="match status" value="1"/>
</dbReference>
<dbReference type="PANTHER" id="PTHR11097:SF9">
    <property type="entry name" value="EXOSOME COMPLEX COMPONENT RRP43"/>
    <property type="match status" value="1"/>
</dbReference>
<dbReference type="InterPro" id="IPR001247">
    <property type="entry name" value="ExoRNase_PH_dom1"/>
</dbReference>
<dbReference type="EMBL" id="QEAQ01000090">
    <property type="protein sequence ID" value="TPX55957.1"/>
    <property type="molecule type" value="Genomic_DNA"/>
</dbReference>
<evidence type="ECO:0000256" key="4">
    <source>
        <dbReference type="ARBA" id="ARBA00022490"/>
    </source>
</evidence>
<dbReference type="InterPro" id="IPR020568">
    <property type="entry name" value="Ribosomal_Su5_D2-typ_SF"/>
</dbReference>
<evidence type="ECO:0000313" key="13">
    <source>
        <dbReference type="EMBL" id="TPX55957.1"/>
    </source>
</evidence>
<feature type="region of interest" description="Disordered" evidence="10">
    <location>
        <begin position="1"/>
        <end position="32"/>
    </location>
</feature>
<dbReference type="InterPro" id="IPR050590">
    <property type="entry name" value="Exosome_comp_Rrp42_subfam"/>
</dbReference>
<dbReference type="GO" id="GO:0071028">
    <property type="term" value="P:nuclear mRNA surveillance"/>
    <property type="evidence" value="ECO:0007669"/>
    <property type="project" value="TreeGrafter"/>
</dbReference>
<evidence type="ECO:0000256" key="9">
    <source>
        <dbReference type="ARBA" id="ARBA00030617"/>
    </source>
</evidence>
<name>A0A507DXP5_9FUNG</name>
<dbReference type="AlphaFoldDB" id="A0A507DXP5"/>
<gene>
    <name evidence="13" type="ORF">PhCBS80983_g04905</name>
</gene>
<dbReference type="CDD" id="cd11369">
    <property type="entry name" value="RNase_PH_RRP43"/>
    <property type="match status" value="1"/>
</dbReference>
<keyword evidence="8" id="KW-0539">Nucleus</keyword>
<dbReference type="GO" id="GO:0035925">
    <property type="term" value="F:mRNA 3'-UTR AU-rich region binding"/>
    <property type="evidence" value="ECO:0007669"/>
    <property type="project" value="TreeGrafter"/>
</dbReference>
<reference evidence="13 14" key="1">
    <citation type="journal article" date="2019" name="Sci. Rep.">
        <title>Comparative genomics of chytrid fungi reveal insights into the obligate biotrophic and pathogenic lifestyle of Synchytrium endobioticum.</title>
        <authorList>
            <person name="van de Vossenberg B.T.L.H."/>
            <person name="Warris S."/>
            <person name="Nguyen H.D.T."/>
            <person name="van Gent-Pelzer M.P.E."/>
            <person name="Joly D.L."/>
            <person name="van de Geest H.C."/>
            <person name="Bonants P.J.M."/>
            <person name="Smith D.S."/>
            <person name="Levesque C.A."/>
            <person name="van der Lee T.A.J."/>
        </authorList>
    </citation>
    <scope>NUCLEOTIDE SEQUENCE [LARGE SCALE GENOMIC DNA]</scope>
    <source>
        <strain evidence="13 14">CBS 809.83</strain>
    </source>
</reference>
<dbReference type="GO" id="GO:0071038">
    <property type="term" value="P:TRAMP-dependent tRNA surveillance pathway"/>
    <property type="evidence" value="ECO:0007669"/>
    <property type="project" value="TreeGrafter"/>
</dbReference>
<dbReference type="GO" id="GO:0005730">
    <property type="term" value="C:nucleolus"/>
    <property type="evidence" value="ECO:0007669"/>
    <property type="project" value="UniProtKB-SubCell"/>
</dbReference>
<dbReference type="GO" id="GO:0000177">
    <property type="term" value="C:cytoplasmic exosome (RNase complex)"/>
    <property type="evidence" value="ECO:0007669"/>
    <property type="project" value="TreeGrafter"/>
</dbReference>
<keyword evidence="5" id="KW-0698">rRNA processing</keyword>
<dbReference type="InterPro" id="IPR033196">
    <property type="entry name" value="Rrp43"/>
</dbReference>
<sequence>MAGGEGSTGPGSEAMDMTPQDRPSATGFSLDPETFKKIHPMEYHRRFLSQGVRADGRVLTKFRKAKISLGSISTANGSAMVRLGDTTVICGVKAEVTEPKPAAPKSGFIVPNLDLPPLCSPNYRAGPPPELAQTVSEYIDQVIKSCDLVDPETLCIEPGHAVWVLYVDVICLNHGGNVMDAALIALVAALKHTLLPKATFYESESTVRVTEERTVPLMVKQTLIPVTFGVFDGTITLADPTSDEEPHLSTQLTLILDGIGGNDAYGMLKPGGTVINRSALLDMWELAKIRAINVSEALEEAFNAANAI</sequence>
<evidence type="ECO:0000256" key="5">
    <source>
        <dbReference type="ARBA" id="ARBA00022552"/>
    </source>
</evidence>
<evidence type="ECO:0000256" key="2">
    <source>
        <dbReference type="ARBA" id="ARBA00004604"/>
    </source>
</evidence>
<proteinExistence type="inferred from homology"/>
<dbReference type="InterPro" id="IPR015847">
    <property type="entry name" value="ExoRNase_PH_dom2"/>
</dbReference>
<evidence type="ECO:0000259" key="11">
    <source>
        <dbReference type="Pfam" id="PF01138"/>
    </source>
</evidence>
<evidence type="ECO:0000256" key="1">
    <source>
        <dbReference type="ARBA" id="ARBA00004496"/>
    </source>
</evidence>
<comment type="caution">
    <text evidence="13">The sequence shown here is derived from an EMBL/GenBank/DDBJ whole genome shotgun (WGS) entry which is preliminary data.</text>
</comment>
<dbReference type="GO" id="GO:0000467">
    <property type="term" value="P:exonucleolytic trimming to generate mature 3'-end of 5.8S rRNA from tricistronic rRNA transcript (SSU-rRNA, 5.8S rRNA, LSU-rRNA)"/>
    <property type="evidence" value="ECO:0007669"/>
    <property type="project" value="TreeGrafter"/>
</dbReference>
<dbReference type="InterPro" id="IPR027408">
    <property type="entry name" value="PNPase/RNase_PH_dom_sf"/>
</dbReference>
<evidence type="ECO:0000256" key="3">
    <source>
        <dbReference type="ARBA" id="ARBA00006678"/>
    </source>
</evidence>
<feature type="domain" description="Exoribonuclease phosphorolytic" evidence="12">
    <location>
        <begin position="224"/>
        <end position="288"/>
    </location>
</feature>
<dbReference type="GO" id="GO:0034476">
    <property type="term" value="P:U5 snRNA 3'-end processing"/>
    <property type="evidence" value="ECO:0007669"/>
    <property type="project" value="TreeGrafter"/>
</dbReference>
<protein>
    <recommendedName>
        <fullName evidence="9">Ribosomal RNA-processing protein 43</fullName>
    </recommendedName>
</protein>